<dbReference type="Gene3D" id="2.160.20.70">
    <property type="match status" value="1"/>
</dbReference>
<dbReference type="AlphaFoldDB" id="A0A7L4F6P3"/>
<gene>
    <name evidence="8" type="primary">Tbccd1</name>
    <name evidence="8" type="ORF">ALOBEC_R11346</name>
</gene>
<sequence>AAMPVRLWVRTEPFLLGALPAPPPARLAPHYLRKVAAYARARAGEGCFPRLAWPRWRHIACGKLQLGRGLAWLYFELFHSLLRRDPPARLEWAEAEAACGSAEELERERSKAGARAGVGFWGPGLAWPGLTPVLSPLGQLSVDTLQFLLFLYVQQVHKVSLRRSLIGEEWPSPRTKSPSLTGKSAGENKNWNDQEHRAFVQTHLSDLLELLLEPEQLAASSPSTRSSAVSYEAICALDFLIEGTVTKSRMVHPLHELALWPPCQTQNGYSKVSKTFAFPKLESWLRACLTTNPFGMTACLKSGKKLAWAQQVEGTTRRAKIACNTRAVPEVLPMVIMSQVYKQTLAKSSDTLVGAHVRIHRCNESFIYLLSPLRSVTIEKCRNSTFVLGPVQASVHVHSCDNVKVIVVCHRLSLSSTAGCTFHILTPTQPLILSGNHTISFAPFHTHYPMLEDHMAQVGLATLPNRWDNPMLVCKESSDTGVFRLLPPSDFYTFVIPFEMEGDTTETPGGLPHAYQKALSQREQKVQIWQKTVKEAGLTKDQRKQFQMLVENKFYEWLVQTGNRQQLDSLVPPAAGSKQAAG</sequence>
<evidence type="ECO:0000313" key="9">
    <source>
        <dbReference type="Proteomes" id="UP000541332"/>
    </source>
</evidence>
<dbReference type="InterPro" id="IPR036223">
    <property type="entry name" value="CAP_C_sf"/>
</dbReference>
<dbReference type="Proteomes" id="UP000541332">
    <property type="component" value="Unassembled WGS sequence"/>
</dbReference>
<dbReference type="GO" id="GO:0051684">
    <property type="term" value="P:maintenance of Golgi location"/>
    <property type="evidence" value="ECO:0007669"/>
    <property type="project" value="TreeGrafter"/>
</dbReference>
<dbReference type="GO" id="GO:0031616">
    <property type="term" value="C:spindle pole centrosome"/>
    <property type="evidence" value="ECO:0007669"/>
    <property type="project" value="TreeGrafter"/>
</dbReference>
<evidence type="ECO:0000256" key="5">
    <source>
        <dbReference type="ARBA" id="ARBA00022490"/>
    </source>
</evidence>
<dbReference type="EMBL" id="VWYH01000872">
    <property type="protein sequence ID" value="NXW82626.1"/>
    <property type="molecule type" value="Genomic_DNA"/>
</dbReference>
<dbReference type="GO" id="GO:0051661">
    <property type="term" value="P:maintenance of centrosome location"/>
    <property type="evidence" value="ECO:0007669"/>
    <property type="project" value="TreeGrafter"/>
</dbReference>
<feature type="non-terminal residue" evidence="8">
    <location>
        <position position="1"/>
    </location>
</feature>
<name>A0A7L4F6P3_9COLU</name>
<feature type="domain" description="C-CAP/cofactor C-like" evidence="7">
    <location>
        <begin position="329"/>
        <end position="460"/>
    </location>
</feature>
<dbReference type="InterPro" id="IPR016098">
    <property type="entry name" value="CAP/MinC_C"/>
</dbReference>
<dbReference type="InterPro" id="IPR039589">
    <property type="entry name" value="TBCC1"/>
</dbReference>
<dbReference type="PANTHER" id="PTHR16052:SF0">
    <property type="entry name" value="TBCC DOMAIN-CONTAINING PROTEIN 1"/>
    <property type="match status" value="1"/>
</dbReference>
<dbReference type="SMART" id="SM00673">
    <property type="entry name" value="CARP"/>
    <property type="match status" value="2"/>
</dbReference>
<keyword evidence="5" id="KW-0963">Cytoplasm</keyword>
<dbReference type="PROSITE" id="PS51329">
    <property type="entry name" value="C_CAP_COFACTOR_C"/>
    <property type="match status" value="1"/>
</dbReference>
<evidence type="ECO:0000256" key="2">
    <source>
        <dbReference type="ARBA" id="ARBA00004647"/>
    </source>
</evidence>
<keyword evidence="9" id="KW-1185">Reference proteome</keyword>
<feature type="non-terminal residue" evidence="8">
    <location>
        <position position="582"/>
    </location>
</feature>
<evidence type="ECO:0000256" key="6">
    <source>
        <dbReference type="ARBA" id="ARBA00023212"/>
    </source>
</evidence>
<comment type="similarity">
    <text evidence="3">Belongs to the TBCC family.</text>
</comment>
<evidence type="ECO:0000256" key="1">
    <source>
        <dbReference type="ARBA" id="ARBA00004300"/>
    </source>
</evidence>
<dbReference type="InterPro" id="IPR017901">
    <property type="entry name" value="C-CAP_CF_C-like"/>
</dbReference>
<dbReference type="InterPro" id="IPR012945">
    <property type="entry name" value="Tubulin-bd_cofactor_C_dom"/>
</dbReference>
<comment type="subcellular location">
    <subcellularLocation>
        <location evidence="1">Cytoplasm</location>
        <location evidence="1">Cytoskeleton</location>
        <location evidence="1">Microtubule organizing center</location>
        <location evidence="1">Centrosome</location>
    </subcellularLocation>
    <subcellularLocation>
        <location evidence="2">Cytoplasm</location>
        <location evidence="2">Cytoskeleton</location>
        <location evidence="2">Spindle pole</location>
    </subcellularLocation>
</comment>
<proteinExistence type="inferred from homology"/>
<keyword evidence="6" id="KW-0206">Cytoskeleton</keyword>
<dbReference type="Pfam" id="PF07986">
    <property type="entry name" value="TBCC"/>
    <property type="match status" value="1"/>
</dbReference>
<dbReference type="OrthoDB" id="427777at2759"/>
<dbReference type="InterPro" id="IPR006599">
    <property type="entry name" value="CARP_motif"/>
</dbReference>
<evidence type="ECO:0000256" key="3">
    <source>
        <dbReference type="ARBA" id="ARBA00008848"/>
    </source>
</evidence>
<evidence type="ECO:0000259" key="7">
    <source>
        <dbReference type="PROSITE" id="PS51329"/>
    </source>
</evidence>
<dbReference type="PANTHER" id="PTHR16052">
    <property type="entry name" value="TBCC DOMAIN-CONTAINING PROTEIN 1"/>
    <property type="match status" value="1"/>
</dbReference>
<protein>
    <recommendedName>
        <fullName evidence="4">TBCC domain-containing protein 1</fullName>
    </recommendedName>
</protein>
<comment type="caution">
    <text evidence="8">The sequence shown here is derived from an EMBL/GenBank/DDBJ whole genome shotgun (WGS) entry which is preliminary data.</text>
</comment>
<reference evidence="8 9" key="1">
    <citation type="submission" date="2020-02" db="EMBL/GenBank/DDBJ databases">
        <title>Bird 10,000 Genomes (B10K) Project - Family phase.</title>
        <authorList>
            <person name="Zhang G."/>
        </authorList>
    </citation>
    <scope>NUCLEOTIDE SEQUENCE [LARGE SCALE GENOMIC DNA]</scope>
    <source>
        <strain evidence="8">B10K-DU-006-06</strain>
    </source>
</reference>
<dbReference type="SUPFAM" id="SSF69340">
    <property type="entry name" value="C-terminal domain of adenylylcyclase associated protein"/>
    <property type="match status" value="1"/>
</dbReference>
<accession>A0A7L4F6P3</accession>
<evidence type="ECO:0000256" key="4">
    <source>
        <dbReference type="ARBA" id="ARBA00017559"/>
    </source>
</evidence>
<evidence type="ECO:0000313" key="8">
    <source>
        <dbReference type="EMBL" id="NXW82626.1"/>
    </source>
</evidence>
<organism evidence="8 9">
    <name type="scientific">Pampusana beccarii</name>
    <name type="common">Western bronze ground-dove</name>
    <dbReference type="NCBI Taxonomy" id="2953425"/>
    <lineage>
        <taxon>Eukaryota</taxon>
        <taxon>Metazoa</taxon>
        <taxon>Chordata</taxon>
        <taxon>Craniata</taxon>
        <taxon>Vertebrata</taxon>
        <taxon>Euteleostomi</taxon>
        <taxon>Archelosauria</taxon>
        <taxon>Archosauria</taxon>
        <taxon>Dinosauria</taxon>
        <taxon>Saurischia</taxon>
        <taxon>Theropoda</taxon>
        <taxon>Coelurosauria</taxon>
        <taxon>Aves</taxon>
        <taxon>Neognathae</taxon>
        <taxon>Neoaves</taxon>
        <taxon>Columbimorphae</taxon>
        <taxon>Columbiformes</taxon>
        <taxon>Columbidae</taxon>
        <taxon>Pampusana</taxon>
    </lineage>
</organism>